<dbReference type="Gene3D" id="1.10.10.10">
    <property type="entry name" value="Winged helix-like DNA-binding domain superfamily/Winged helix DNA-binding domain"/>
    <property type="match status" value="1"/>
</dbReference>
<dbReference type="GO" id="GO:0003677">
    <property type="term" value="F:DNA binding"/>
    <property type="evidence" value="ECO:0007669"/>
    <property type="project" value="UniProtKB-KW"/>
</dbReference>
<gene>
    <name evidence="6" type="ORF">CLV74_10980</name>
</gene>
<sequence length="291" mass="31341">MIDKLEMFIALAQHSHFGRAAEACGVTQPTLSAAIRQLEEQLGVMLVWRGSRFQGLTPEGQRVLEWARQICGDARAMREEMRARKSGLSGHVRLGVVPTAVSMVRLLTVPFAERHPGVKFTILSRTSAEILSLLEDHRIDAGLSYLENEPLGRVVTVPLYEERYVLMVPEGHPLALQGHADWADVGGEALAALTPDMQNRRILNQLLLAAGAAPEIAVESNSVLALVAQVRAGGCVTILPEGNAEMFAMEGLACLPLAGGGQPLGLIAPEREPYTPVLAALIDEARRVAAP</sequence>
<dbReference type="InterPro" id="IPR036390">
    <property type="entry name" value="WH_DNA-bd_sf"/>
</dbReference>
<evidence type="ECO:0000256" key="2">
    <source>
        <dbReference type="ARBA" id="ARBA00023015"/>
    </source>
</evidence>
<dbReference type="AlphaFoldDB" id="A0A2T0WM33"/>
<organism evidence="6 7">
    <name type="scientific">Donghicola tyrosinivorans</name>
    <dbReference type="NCBI Taxonomy" id="1652492"/>
    <lineage>
        <taxon>Bacteria</taxon>
        <taxon>Pseudomonadati</taxon>
        <taxon>Pseudomonadota</taxon>
        <taxon>Alphaproteobacteria</taxon>
        <taxon>Rhodobacterales</taxon>
        <taxon>Roseobacteraceae</taxon>
        <taxon>Donghicola</taxon>
    </lineage>
</organism>
<dbReference type="SUPFAM" id="SSF53850">
    <property type="entry name" value="Periplasmic binding protein-like II"/>
    <property type="match status" value="1"/>
</dbReference>
<dbReference type="Gene3D" id="3.40.190.290">
    <property type="match status" value="1"/>
</dbReference>
<dbReference type="InterPro" id="IPR050950">
    <property type="entry name" value="HTH-type_LysR_regulators"/>
</dbReference>
<dbReference type="PROSITE" id="PS50931">
    <property type="entry name" value="HTH_LYSR"/>
    <property type="match status" value="1"/>
</dbReference>
<evidence type="ECO:0000313" key="6">
    <source>
        <dbReference type="EMBL" id="PRY87759.1"/>
    </source>
</evidence>
<dbReference type="Proteomes" id="UP000238392">
    <property type="component" value="Unassembled WGS sequence"/>
</dbReference>
<feature type="domain" description="HTH lysR-type" evidence="5">
    <location>
        <begin position="1"/>
        <end position="57"/>
    </location>
</feature>
<dbReference type="Pfam" id="PF00126">
    <property type="entry name" value="HTH_1"/>
    <property type="match status" value="1"/>
</dbReference>
<dbReference type="FunFam" id="1.10.10.10:FF:000001">
    <property type="entry name" value="LysR family transcriptional regulator"/>
    <property type="match status" value="1"/>
</dbReference>
<dbReference type="PRINTS" id="PR00039">
    <property type="entry name" value="HTHLYSR"/>
</dbReference>
<dbReference type="GO" id="GO:0003700">
    <property type="term" value="F:DNA-binding transcription factor activity"/>
    <property type="evidence" value="ECO:0007669"/>
    <property type="project" value="InterPro"/>
</dbReference>
<proteinExistence type="inferred from homology"/>
<dbReference type="InterPro" id="IPR005119">
    <property type="entry name" value="LysR_subst-bd"/>
</dbReference>
<name>A0A2T0WM33_9RHOB</name>
<dbReference type="Pfam" id="PF03466">
    <property type="entry name" value="LysR_substrate"/>
    <property type="match status" value="1"/>
</dbReference>
<dbReference type="PANTHER" id="PTHR30419:SF31">
    <property type="entry name" value="BLR3139 PROTEIN"/>
    <property type="match status" value="1"/>
</dbReference>
<dbReference type="GO" id="GO:0005829">
    <property type="term" value="C:cytosol"/>
    <property type="evidence" value="ECO:0007669"/>
    <property type="project" value="TreeGrafter"/>
</dbReference>
<dbReference type="RefSeq" id="WP_106265599.1">
    <property type="nucleotide sequence ID" value="NZ_PVTQ01000009.1"/>
</dbReference>
<dbReference type="InterPro" id="IPR036388">
    <property type="entry name" value="WH-like_DNA-bd_sf"/>
</dbReference>
<evidence type="ECO:0000259" key="5">
    <source>
        <dbReference type="PROSITE" id="PS50931"/>
    </source>
</evidence>
<dbReference type="OrthoDB" id="9815174at2"/>
<evidence type="ECO:0000256" key="1">
    <source>
        <dbReference type="ARBA" id="ARBA00009437"/>
    </source>
</evidence>
<dbReference type="SUPFAM" id="SSF46785">
    <property type="entry name" value="Winged helix' DNA-binding domain"/>
    <property type="match status" value="1"/>
</dbReference>
<dbReference type="CDD" id="cd05466">
    <property type="entry name" value="PBP2_LTTR_substrate"/>
    <property type="match status" value="1"/>
</dbReference>
<comment type="caution">
    <text evidence="6">The sequence shown here is derived from an EMBL/GenBank/DDBJ whole genome shotgun (WGS) entry which is preliminary data.</text>
</comment>
<keyword evidence="3 6" id="KW-0238">DNA-binding</keyword>
<comment type="similarity">
    <text evidence="1">Belongs to the LysR transcriptional regulatory family.</text>
</comment>
<evidence type="ECO:0000256" key="3">
    <source>
        <dbReference type="ARBA" id="ARBA00023125"/>
    </source>
</evidence>
<evidence type="ECO:0000256" key="4">
    <source>
        <dbReference type="ARBA" id="ARBA00023163"/>
    </source>
</evidence>
<keyword evidence="2" id="KW-0805">Transcription regulation</keyword>
<protein>
    <submittedName>
        <fullName evidence="6">DNA-binding transcriptional LysR family regulator</fullName>
    </submittedName>
</protein>
<dbReference type="InterPro" id="IPR000847">
    <property type="entry name" value="LysR_HTH_N"/>
</dbReference>
<evidence type="ECO:0000313" key="7">
    <source>
        <dbReference type="Proteomes" id="UP000238392"/>
    </source>
</evidence>
<accession>A0A2T0WM33</accession>
<dbReference type="PANTHER" id="PTHR30419">
    <property type="entry name" value="HTH-TYPE TRANSCRIPTIONAL REGULATOR YBHD"/>
    <property type="match status" value="1"/>
</dbReference>
<keyword evidence="7" id="KW-1185">Reference proteome</keyword>
<reference evidence="6 7" key="1">
    <citation type="submission" date="2018-03" db="EMBL/GenBank/DDBJ databases">
        <title>Genomic Encyclopedia of Archaeal and Bacterial Type Strains, Phase II (KMG-II): from individual species to whole genera.</title>
        <authorList>
            <person name="Goeker M."/>
        </authorList>
    </citation>
    <scope>NUCLEOTIDE SEQUENCE [LARGE SCALE GENOMIC DNA]</scope>
    <source>
        <strain evidence="6 7">DSM 100212</strain>
    </source>
</reference>
<dbReference type="EMBL" id="PVTQ01000009">
    <property type="protein sequence ID" value="PRY87759.1"/>
    <property type="molecule type" value="Genomic_DNA"/>
</dbReference>
<keyword evidence="4" id="KW-0804">Transcription</keyword>